<name>A0A3B0UA34_9ZZZZ</name>
<organism evidence="1">
    <name type="scientific">hydrothermal vent metagenome</name>
    <dbReference type="NCBI Taxonomy" id="652676"/>
    <lineage>
        <taxon>unclassified sequences</taxon>
        <taxon>metagenomes</taxon>
        <taxon>ecological metagenomes</taxon>
    </lineage>
</organism>
<evidence type="ECO:0000313" key="1">
    <source>
        <dbReference type="EMBL" id="VAW27901.1"/>
    </source>
</evidence>
<dbReference type="AlphaFoldDB" id="A0A3B0UA34"/>
<dbReference type="EMBL" id="UOET01000174">
    <property type="protein sequence ID" value="VAW27901.1"/>
    <property type="molecule type" value="Genomic_DNA"/>
</dbReference>
<protein>
    <recommendedName>
        <fullName evidence="2">Lipoprotein</fullName>
    </recommendedName>
</protein>
<evidence type="ECO:0008006" key="2">
    <source>
        <dbReference type="Google" id="ProtNLM"/>
    </source>
</evidence>
<reference evidence="1" key="1">
    <citation type="submission" date="2018-06" db="EMBL/GenBank/DDBJ databases">
        <authorList>
            <person name="Zhirakovskaya E."/>
        </authorList>
    </citation>
    <scope>NUCLEOTIDE SEQUENCE</scope>
</reference>
<gene>
    <name evidence="1" type="ORF">MNBD_BACTEROID07-866</name>
</gene>
<proteinExistence type="predicted"/>
<sequence>MKTGTKIGFILIFLVAQILLSCQKKEQFPIIPEIHFSRFLVEMDTTTRVAQRGILEFTFKDGDGDIGLRSSDIYPPYNPGSKYYYNLIIKYFEKQHGKFVEVPLLSWNADSARYDTMTFNARIPWLTPNLGNKGISGTIQDTLFINNPLSKFDTIKFTFFIYDRALHKSNVDSTPEIVRRY</sequence>
<dbReference type="PROSITE" id="PS51257">
    <property type="entry name" value="PROKAR_LIPOPROTEIN"/>
    <property type="match status" value="1"/>
</dbReference>
<accession>A0A3B0UA34</accession>